<name>A0A918DXB7_9ACTN</name>
<dbReference type="NCBIfam" id="TIGR01726">
    <property type="entry name" value="HEQRo_perm_3TM"/>
    <property type="match status" value="1"/>
</dbReference>
<dbReference type="PANTHER" id="PTHR30614">
    <property type="entry name" value="MEMBRANE COMPONENT OF AMINO ACID ABC TRANSPORTER"/>
    <property type="match status" value="1"/>
</dbReference>
<dbReference type="PANTHER" id="PTHR30614:SF0">
    <property type="entry name" value="L-CYSTINE TRANSPORT SYSTEM PERMEASE PROTEIN TCYL"/>
    <property type="match status" value="1"/>
</dbReference>
<evidence type="ECO:0000256" key="4">
    <source>
        <dbReference type="ARBA" id="ARBA00022692"/>
    </source>
</evidence>
<accession>A0A918DXB7</accession>
<evidence type="ECO:0000259" key="10">
    <source>
        <dbReference type="PROSITE" id="PS50928"/>
    </source>
</evidence>
<feature type="transmembrane region" description="Helical" evidence="8">
    <location>
        <begin position="186"/>
        <end position="204"/>
    </location>
</feature>
<keyword evidence="12" id="KW-1185">Reference proteome</keyword>
<reference evidence="11" key="1">
    <citation type="journal article" date="2014" name="Int. J. Syst. Evol. Microbiol.">
        <title>Complete genome sequence of Corynebacterium casei LMG S-19264T (=DSM 44701T), isolated from a smear-ripened cheese.</title>
        <authorList>
            <consortium name="US DOE Joint Genome Institute (JGI-PGF)"/>
            <person name="Walter F."/>
            <person name="Albersmeier A."/>
            <person name="Kalinowski J."/>
            <person name="Ruckert C."/>
        </authorList>
    </citation>
    <scope>NUCLEOTIDE SEQUENCE</scope>
    <source>
        <strain evidence="11">CGMCC 4.7201</strain>
    </source>
</reference>
<evidence type="ECO:0000256" key="1">
    <source>
        <dbReference type="ARBA" id="ARBA00004651"/>
    </source>
</evidence>
<feature type="transmembrane region" description="Helical" evidence="8">
    <location>
        <begin position="79"/>
        <end position="100"/>
    </location>
</feature>
<dbReference type="GO" id="GO:0043190">
    <property type="term" value="C:ATP-binding cassette (ABC) transporter complex"/>
    <property type="evidence" value="ECO:0007669"/>
    <property type="project" value="InterPro"/>
</dbReference>
<gene>
    <name evidence="11" type="ORF">GCM10012280_31050</name>
</gene>
<dbReference type="Gene3D" id="1.10.3720.10">
    <property type="entry name" value="MetI-like"/>
    <property type="match status" value="1"/>
</dbReference>
<comment type="caution">
    <text evidence="11">The sequence shown here is derived from an EMBL/GenBank/DDBJ whole genome shotgun (WGS) entry which is preliminary data.</text>
</comment>
<dbReference type="GO" id="GO:0006865">
    <property type="term" value="P:amino acid transport"/>
    <property type="evidence" value="ECO:0007669"/>
    <property type="project" value="UniProtKB-KW"/>
</dbReference>
<evidence type="ECO:0000256" key="8">
    <source>
        <dbReference type="RuleBase" id="RU363032"/>
    </source>
</evidence>
<comment type="subcellular location">
    <subcellularLocation>
        <location evidence="1 8">Cell membrane</location>
        <topology evidence="1 8">Multi-pass membrane protein</topology>
    </subcellularLocation>
</comment>
<dbReference type="GO" id="GO:0022857">
    <property type="term" value="F:transmembrane transporter activity"/>
    <property type="evidence" value="ECO:0007669"/>
    <property type="project" value="InterPro"/>
</dbReference>
<evidence type="ECO:0000256" key="2">
    <source>
        <dbReference type="ARBA" id="ARBA00022448"/>
    </source>
</evidence>
<feature type="transmembrane region" description="Helical" evidence="8">
    <location>
        <begin position="52"/>
        <end position="73"/>
    </location>
</feature>
<reference evidence="11" key="2">
    <citation type="submission" date="2020-09" db="EMBL/GenBank/DDBJ databases">
        <authorList>
            <person name="Sun Q."/>
            <person name="Zhou Y."/>
        </authorList>
    </citation>
    <scope>NUCLEOTIDE SEQUENCE</scope>
    <source>
        <strain evidence="11">CGMCC 4.7201</strain>
    </source>
</reference>
<evidence type="ECO:0000313" key="11">
    <source>
        <dbReference type="EMBL" id="GGO88980.1"/>
    </source>
</evidence>
<dbReference type="SUPFAM" id="SSF161098">
    <property type="entry name" value="MetI-like"/>
    <property type="match status" value="1"/>
</dbReference>
<dbReference type="InterPro" id="IPR010065">
    <property type="entry name" value="AA_ABC_transptr_permease_3TM"/>
</dbReference>
<feature type="compositionally biased region" description="Low complexity" evidence="9">
    <location>
        <begin position="232"/>
        <end position="261"/>
    </location>
</feature>
<proteinExistence type="inferred from homology"/>
<keyword evidence="5" id="KW-0029">Amino-acid transport</keyword>
<sequence>MRVMTAGLWELLLEGAWVTVQLTLFSAALAAAVAFTAGVARTSRLWIVRFLSGVYVEVFRGTSALVLMFWLFFVLPPFLGWQLVPMWAATLALGLSYGAYGAEIVRGAIAAVPAAQREAGVALSFTPWQRMRLITLPQAVPGMLPPFNNLLIELLKGTALVSIMGVGDIAFGAQLVRLATGESTEVYSIVLAMYFVLAFVLTRGMRLLERRAKAGIGQGPQKKVSDPAVHEPAGPAAASLSGTAASAPSAGGAAAAPSTGSVTGGAP</sequence>
<keyword evidence="4 8" id="KW-0812">Transmembrane</keyword>
<dbReference type="EMBL" id="BMMS01000012">
    <property type="protein sequence ID" value="GGO88980.1"/>
    <property type="molecule type" value="Genomic_DNA"/>
</dbReference>
<dbReference type="AlphaFoldDB" id="A0A918DXB7"/>
<feature type="transmembrane region" description="Helical" evidence="8">
    <location>
        <begin position="20"/>
        <end position="40"/>
    </location>
</feature>
<dbReference type="PROSITE" id="PS50928">
    <property type="entry name" value="ABC_TM1"/>
    <property type="match status" value="1"/>
</dbReference>
<evidence type="ECO:0000256" key="6">
    <source>
        <dbReference type="ARBA" id="ARBA00022989"/>
    </source>
</evidence>
<evidence type="ECO:0000256" key="9">
    <source>
        <dbReference type="SAM" id="MobiDB-lite"/>
    </source>
</evidence>
<dbReference type="InterPro" id="IPR043429">
    <property type="entry name" value="ArtM/GltK/GlnP/TcyL/YhdX-like"/>
</dbReference>
<dbReference type="CDD" id="cd06261">
    <property type="entry name" value="TM_PBP2"/>
    <property type="match status" value="1"/>
</dbReference>
<evidence type="ECO:0000256" key="7">
    <source>
        <dbReference type="ARBA" id="ARBA00023136"/>
    </source>
</evidence>
<keyword evidence="6 8" id="KW-1133">Transmembrane helix</keyword>
<feature type="domain" description="ABC transmembrane type-1" evidence="10">
    <location>
        <begin position="16"/>
        <end position="208"/>
    </location>
</feature>
<protein>
    <submittedName>
        <fullName evidence="11">Ectoine/hydroxyectoine ABC transporter permease subunit EhuC</fullName>
    </submittedName>
</protein>
<evidence type="ECO:0000256" key="5">
    <source>
        <dbReference type="ARBA" id="ARBA00022970"/>
    </source>
</evidence>
<dbReference type="NCBIfam" id="TIGR03004">
    <property type="entry name" value="ectoine_ehuC"/>
    <property type="match status" value="1"/>
</dbReference>
<dbReference type="Pfam" id="PF00528">
    <property type="entry name" value="BPD_transp_1"/>
    <property type="match status" value="1"/>
</dbReference>
<comment type="similarity">
    <text evidence="8">Belongs to the binding-protein-dependent transport system permease family.</text>
</comment>
<organism evidence="11 12">
    <name type="scientific">Wenjunlia tyrosinilytica</name>
    <dbReference type="NCBI Taxonomy" id="1544741"/>
    <lineage>
        <taxon>Bacteria</taxon>
        <taxon>Bacillati</taxon>
        <taxon>Actinomycetota</taxon>
        <taxon>Actinomycetes</taxon>
        <taxon>Kitasatosporales</taxon>
        <taxon>Streptomycetaceae</taxon>
        <taxon>Wenjunlia</taxon>
    </lineage>
</organism>
<keyword evidence="7 8" id="KW-0472">Membrane</keyword>
<evidence type="ECO:0000256" key="3">
    <source>
        <dbReference type="ARBA" id="ARBA00022475"/>
    </source>
</evidence>
<dbReference type="Proteomes" id="UP000641932">
    <property type="component" value="Unassembled WGS sequence"/>
</dbReference>
<dbReference type="InterPro" id="IPR000515">
    <property type="entry name" value="MetI-like"/>
</dbReference>
<dbReference type="InterPro" id="IPR035906">
    <property type="entry name" value="MetI-like_sf"/>
</dbReference>
<evidence type="ECO:0000313" key="12">
    <source>
        <dbReference type="Proteomes" id="UP000641932"/>
    </source>
</evidence>
<keyword evidence="3" id="KW-1003">Cell membrane</keyword>
<keyword evidence="2 8" id="KW-0813">Transport</keyword>
<dbReference type="InterPro" id="IPR014342">
    <property type="entry name" value="Ectoine_EhuC"/>
</dbReference>
<feature type="region of interest" description="Disordered" evidence="9">
    <location>
        <begin position="216"/>
        <end position="267"/>
    </location>
</feature>